<feature type="compositionally biased region" description="Basic residues" evidence="1">
    <location>
        <begin position="524"/>
        <end position="533"/>
    </location>
</feature>
<keyword evidence="2" id="KW-0472">Membrane</keyword>
<dbReference type="AlphaFoldDB" id="M2ZPU0"/>
<dbReference type="KEGG" id="pfj:MYCFIDRAFT_86454"/>
<reference evidence="3 4" key="1">
    <citation type="journal article" date="2012" name="PLoS Pathog.">
        <title>Diverse lifestyles and strategies of plant pathogenesis encoded in the genomes of eighteen Dothideomycetes fungi.</title>
        <authorList>
            <person name="Ohm R.A."/>
            <person name="Feau N."/>
            <person name="Henrissat B."/>
            <person name="Schoch C.L."/>
            <person name="Horwitz B.A."/>
            <person name="Barry K.W."/>
            <person name="Condon B.J."/>
            <person name="Copeland A.C."/>
            <person name="Dhillon B."/>
            <person name="Glaser F."/>
            <person name="Hesse C.N."/>
            <person name="Kosti I."/>
            <person name="LaButti K."/>
            <person name="Lindquist E.A."/>
            <person name="Lucas S."/>
            <person name="Salamov A.A."/>
            <person name="Bradshaw R.E."/>
            <person name="Ciuffetti L."/>
            <person name="Hamelin R.C."/>
            <person name="Kema G.H.J."/>
            <person name="Lawrence C."/>
            <person name="Scott J.A."/>
            <person name="Spatafora J.W."/>
            <person name="Turgeon B.G."/>
            <person name="de Wit P.J.G.M."/>
            <person name="Zhong S."/>
            <person name="Goodwin S.B."/>
            <person name="Grigoriev I.V."/>
        </authorList>
    </citation>
    <scope>NUCLEOTIDE SEQUENCE [LARGE SCALE GENOMIC DNA]</scope>
    <source>
        <strain evidence="3 4">CIRAD86</strain>
    </source>
</reference>
<dbReference type="PANTHER" id="PTHR28258:SF1">
    <property type="entry name" value="VACUOLAR SEGREGATION PROTEIN 7"/>
    <property type="match status" value="1"/>
</dbReference>
<feature type="compositionally biased region" description="Polar residues" evidence="1">
    <location>
        <begin position="318"/>
        <end position="334"/>
    </location>
</feature>
<dbReference type="GO" id="GO:0000329">
    <property type="term" value="C:fungal-type vacuole membrane"/>
    <property type="evidence" value="ECO:0007669"/>
    <property type="project" value="TreeGrafter"/>
</dbReference>
<feature type="compositionally biased region" description="Acidic residues" evidence="1">
    <location>
        <begin position="903"/>
        <end position="912"/>
    </location>
</feature>
<feature type="compositionally biased region" description="Low complexity" evidence="1">
    <location>
        <begin position="24"/>
        <end position="45"/>
    </location>
</feature>
<gene>
    <name evidence="3" type="ORF">MYCFIDRAFT_86454</name>
</gene>
<dbReference type="HOGENOM" id="CLU_010147_0_0_1"/>
<feature type="compositionally biased region" description="Low complexity" evidence="1">
    <location>
        <begin position="77"/>
        <end position="95"/>
    </location>
</feature>
<feature type="compositionally biased region" description="Polar residues" evidence="1">
    <location>
        <begin position="295"/>
        <end position="305"/>
    </location>
</feature>
<dbReference type="OrthoDB" id="1204at2759"/>
<feature type="compositionally biased region" description="Polar residues" evidence="1">
    <location>
        <begin position="1"/>
        <end position="17"/>
    </location>
</feature>
<sequence>MPNKDSGAQSRSITAQAETPEPPSAGGSANGSSGASTPTPATATARKPSIPQTKNTSLNSAERIPTLRKSSSSNLTPIAASPAAQSPRSSRNASPIRQDKPQQLSAALSTQPSAAAIQRALSASSVPHLSQKGPTLSEAVSKLPARQAPKAAPGTGDNTPQWPMSPRLKSPPPSGPSSRRGSAVAAKKPEAPSIQVLSATPQSGSAMPPGQPAADARRPEVQLQAPPPPKASTRGPSGKSMLETVQENSTDAQEPSPAALQAAADLKPLTKVTEDDAKPSPVKGDMKVERETPGESGSESAGNKSDSSKPRGRRESQGAVNSQAKRSQTTSVSGKGSYPIASAKARQEAGKQNMTVETETVASIPQSGLAPARDSSNLRASDSGAIRLKPSNETIRPKKERKKADRKTRSVTQGTATSKADIFEARVANAVEDANTSDSDETFVYESNPPEPQRRQRHHSRTPSVTSSHSIADQQRIRPYGDPFEERRVGGKRSMKFSTNPYNALDPDTPDSNNGTIRSNTPRHFGRHGRGAHHSASYDQQDSPFTQATKLRNSHLNHGRTRPTSPRSPQNMHFQPRSFLSGSKKQEPYDFDAEQNADDERTPLVGTVRTPRRYMHHHRFAGSISQNSMDDYDDGNTRGRWCCSGRLGACLLTTLVVILVIVSAICFVFASNRPLYDVKIHKIQNVLASEEELMLDILVGAVNPNTLGISVSDIDVNVFAKSKHVGNGRENQTETDESITPRRRGRRGLRSLGDKAGDPNNPSQDPDGHWKPPGGDKDSDPDLEKDAQTMLLGRVFRFDQALTFEASPIKQHEHVSTGQLRLTKPGNKTESGGSARWEEVIQYPFELIVRGVLKYQLPVSSRVQSAAVGAKVMVHPEEGIDEGGNMRVEPIDHSEHWQWVDWPDIDPVDDDSVDSKSRIEEVD</sequence>
<organism evidence="3 4">
    <name type="scientific">Pseudocercospora fijiensis (strain CIRAD86)</name>
    <name type="common">Black leaf streak disease fungus</name>
    <name type="synonym">Mycosphaerella fijiensis</name>
    <dbReference type="NCBI Taxonomy" id="383855"/>
    <lineage>
        <taxon>Eukaryota</taxon>
        <taxon>Fungi</taxon>
        <taxon>Dikarya</taxon>
        <taxon>Ascomycota</taxon>
        <taxon>Pezizomycotina</taxon>
        <taxon>Dothideomycetes</taxon>
        <taxon>Dothideomycetidae</taxon>
        <taxon>Mycosphaerellales</taxon>
        <taxon>Mycosphaerellaceae</taxon>
        <taxon>Pseudocercospora</taxon>
    </lineage>
</organism>
<feature type="transmembrane region" description="Helical" evidence="2">
    <location>
        <begin position="646"/>
        <end position="670"/>
    </location>
</feature>
<feature type="compositionally biased region" description="Polar residues" evidence="1">
    <location>
        <begin position="101"/>
        <end position="113"/>
    </location>
</feature>
<proteinExistence type="predicted"/>
<dbReference type="Proteomes" id="UP000016932">
    <property type="component" value="Unassembled WGS sequence"/>
</dbReference>
<evidence type="ECO:0000313" key="3">
    <source>
        <dbReference type="EMBL" id="EME81099.1"/>
    </source>
</evidence>
<feature type="compositionally biased region" description="Basic and acidic residues" evidence="1">
    <location>
        <begin position="272"/>
        <end position="293"/>
    </location>
</feature>
<keyword evidence="2" id="KW-1133">Transmembrane helix</keyword>
<dbReference type="STRING" id="383855.M2ZPU0"/>
<evidence type="ECO:0000256" key="1">
    <source>
        <dbReference type="SAM" id="MobiDB-lite"/>
    </source>
</evidence>
<keyword evidence="4" id="KW-1185">Reference proteome</keyword>
<feature type="compositionally biased region" description="Polar residues" evidence="1">
    <location>
        <begin position="121"/>
        <end position="134"/>
    </location>
</feature>
<feature type="compositionally biased region" description="Basic and acidic residues" evidence="1">
    <location>
        <begin position="766"/>
        <end position="784"/>
    </location>
</feature>
<evidence type="ECO:0000256" key="2">
    <source>
        <dbReference type="SAM" id="Phobius"/>
    </source>
</evidence>
<feature type="compositionally biased region" description="Basic residues" evidence="1">
    <location>
        <begin position="552"/>
        <end position="561"/>
    </location>
</feature>
<dbReference type="GO" id="GO:0000011">
    <property type="term" value="P:vacuole inheritance"/>
    <property type="evidence" value="ECO:0007669"/>
    <property type="project" value="TreeGrafter"/>
</dbReference>
<dbReference type="PANTHER" id="PTHR28258">
    <property type="entry name" value="VACUOLAR SEGREGATION PROTEIN 7"/>
    <property type="match status" value="1"/>
</dbReference>
<feature type="compositionally biased region" description="Polar residues" evidence="1">
    <location>
        <begin position="243"/>
        <end position="253"/>
    </location>
</feature>
<dbReference type="InterPro" id="IPR024260">
    <property type="entry name" value="Vac7"/>
</dbReference>
<feature type="compositionally biased region" description="Polar residues" evidence="1">
    <location>
        <begin position="510"/>
        <end position="522"/>
    </location>
</feature>
<feature type="compositionally biased region" description="Polar residues" evidence="1">
    <location>
        <begin position="50"/>
        <end position="60"/>
    </location>
</feature>
<dbReference type="VEuPathDB" id="FungiDB:MYCFIDRAFT_86454"/>
<dbReference type="RefSeq" id="XP_007928382.1">
    <property type="nucleotide sequence ID" value="XM_007930191.1"/>
</dbReference>
<evidence type="ECO:0000313" key="4">
    <source>
        <dbReference type="Proteomes" id="UP000016932"/>
    </source>
</evidence>
<dbReference type="GO" id="GO:0010513">
    <property type="term" value="P:positive regulation of phosphatidylinositol biosynthetic process"/>
    <property type="evidence" value="ECO:0007669"/>
    <property type="project" value="TreeGrafter"/>
</dbReference>
<feature type="compositionally biased region" description="Polar residues" evidence="1">
    <location>
        <begin position="462"/>
        <end position="473"/>
    </location>
</feature>
<accession>M2ZPU0</accession>
<dbReference type="EMBL" id="KB446560">
    <property type="protein sequence ID" value="EME81099.1"/>
    <property type="molecule type" value="Genomic_DNA"/>
</dbReference>
<dbReference type="GO" id="GO:1903778">
    <property type="term" value="P:protein localization to vacuolar membrane"/>
    <property type="evidence" value="ECO:0007669"/>
    <property type="project" value="TreeGrafter"/>
</dbReference>
<feature type="compositionally biased region" description="Basic and acidic residues" evidence="1">
    <location>
        <begin position="306"/>
        <end position="316"/>
    </location>
</feature>
<name>M2ZPU0_PSEFD</name>
<feature type="region of interest" description="Disordered" evidence="1">
    <location>
        <begin position="1"/>
        <end position="585"/>
    </location>
</feature>
<feature type="compositionally biased region" description="Polar residues" evidence="1">
    <location>
        <begin position="537"/>
        <end position="551"/>
    </location>
</feature>
<feature type="compositionally biased region" description="Polar residues" evidence="1">
    <location>
        <begin position="350"/>
        <end position="366"/>
    </location>
</feature>
<dbReference type="Pfam" id="PF12751">
    <property type="entry name" value="Vac7"/>
    <property type="match status" value="1"/>
</dbReference>
<dbReference type="GO" id="GO:0070772">
    <property type="term" value="C:PAS complex"/>
    <property type="evidence" value="ECO:0007669"/>
    <property type="project" value="TreeGrafter"/>
</dbReference>
<dbReference type="eggNOG" id="ENOG502QU5B">
    <property type="taxonomic scope" value="Eukaryota"/>
</dbReference>
<feature type="compositionally biased region" description="Basic and acidic residues" evidence="1">
    <location>
        <begin position="913"/>
        <end position="923"/>
    </location>
</feature>
<feature type="compositionally biased region" description="Polar residues" evidence="1">
    <location>
        <begin position="195"/>
        <end position="205"/>
    </location>
</feature>
<keyword evidence="2" id="KW-0812">Transmembrane</keyword>
<dbReference type="GeneID" id="19342453"/>
<feature type="region of interest" description="Disordered" evidence="1">
    <location>
        <begin position="724"/>
        <end position="784"/>
    </location>
</feature>
<feature type="region of interest" description="Disordered" evidence="1">
    <location>
        <begin position="902"/>
        <end position="923"/>
    </location>
</feature>
<feature type="compositionally biased region" description="Polar residues" evidence="1">
    <location>
        <begin position="562"/>
        <end position="583"/>
    </location>
</feature>
<protein>
    <submittedName>
        <fullName evidence="3">Uncharacterized protein</fullName>
    </submittedName>
</protein>